<dbReference type="EMBL" id="AACS02000003">
    <property type="protein sequence ID" value="EAU90806.1"/>
    <property type="molecule type" value="Genomic_DNA"/>
</dbReference>
<dbReference type="SUPFAM" id="SSF52540">
    <property type="entry name" value="P-loop containing nucleoside triphosphate hydrolases"/>
    <property type="match status" value="1"/>
</dbReference>
<evidence type="ECO:0000313" key="3">
    <source>
        <dbReference type="EMBL" id="EAU90806.1"/>
    </source>
</evidence>
<dbReference type="Pfam" id="PF00270">
    <property type="entry name" value="DEAD"/>
    <property type="match status" value="1"/>
</dbReference>
<dbReference type="Gene3D" id="3.40.50.300">
    <property type="entry name" value="P-loop containing nucleotide triphosphate hydrolases"/>
    <property type="match status" value="1"/>
</dbReference>
<evidence type="ECO:0000313" key="4">
    <source>
        <dbReference type="Proteomes" id="UP000001861"/>
    </source>
</evidence>
<keyword evidence="1" id="KW-0812">Transmembrane</keyword>
<dbReference type="RefSeq" id="XP_001831018.1">
    <property type="nucleotide sequence ID" value="XM_001830966.1"/>
</dbReference>
<reference evidence="3 4" key="1">
    <citation type="journal article" date="2010" name="Proc. Natl. Acad. Sci. U.S.A.">
        <title>Insights into evolution of multicellular fungi from the assembled chromosomes of the mushroom Coprinopsis cinerea (Coprinus cinereus).</title>
        <authorList>
            <person name="Stajich J.E."/>
            <person name="Wilke S.K."/>
            <person name="Ahren D."/>
            <person name="Au C.H."/>
            <person name="Birren B.W."/>
            <person name="Borodovsky M."/>
            <person name="Burns C."/>
            <person name="Canback B."/>
            <person name="Casselton L.A."/>
            <person name="Cheng C.K."/>
            <person name="Deng J."/>
            <person name="Dietrich F.S."/>
            <person name="Fargo D.C."/>
            <person name="Farman M.L."/>
            <person name="Gathman A.C."/>
            <person name="Goldberg J."/>
            <person name="Guigo R."/>
            <person name="Hoegger P.J."/>
            <person name="Hooker J.B."/>
            <person name="Huggins A."/>
            <person name="James T.Y."/>
            <person name="Kamada T."/>
            <person name="Kilaru S."/>
            <person name="Kodira C."/>
            <person name="Kues U."/>
            <person name="Kupfer D."/>
            <person name="Kwan H.S."/>
            <person name="Lomsadze A."/>
            <person name="Li W."/>
            <person name="Lilly W.W."/>
            <person name="Ma L.J."/>
            <person name="Mackey A.J."/>
            <person name="Manning G."/>
            <person name="Martin F."/>
            <person name="Muraguchi H."/>
            <person name="Natvig D.O."/>
            <person name="Palmerini H."/>
            <person name="Ramesh M.A."/>
            <person name="Rehmeyer C.J."/>
            <person name="Roe B.A."/>
            <person name="Shenoy N."/>
            <person name="Stanke M."/>
            <person name="Ter-Hovhannisyan V."/>
            <person name="Tunlid A."/>
            <person name="Velagapudi R."/>
            <person name="Vision T.J."/>
            <person name="Zeng Q."/>
            <person name="Zolan M.E."/>
            <person name="Pukkila P.J."/>
        </authorList>
    </citation>
    <scope>NUCLEOTIDE SEQUENCE [LARGE SCALE GENOMIC DNA]</scope>
    <source>
        <strain evidence="4">Okayama-7 / 130 / ATCC MYA-4618 / FGSC 9003</strain>
    </source>
</reference>
<accession>A8N862</accession>
<dbReference type="KEGG" id="cci:CC1G_09283"/>
<dbReference type="InterPro" id="IPR011545">
    <property type="entry name" value="DEAD/DEAH_box_helicase_dom"/>
</dbReference>
<proteinExistence type="predicted"/>
<dbReference type="InParanoid" id="A8N862"/>
<dbReference type="GO" id="GO:0005524">
    <property type="term" value="F:ATP binding"/>
    <property type="evidence" value="ECO:0007669"/>
    <property type="project" value="InterPro"/>
</dbReference>
<dbReference type="Proteomes" id="UP000001861">
    <property type="component" value="Unassembled WGS sequence"/>
</dbReference>
<dbReference type="GeneID" id="6007472"/>
<dbReference type="AlphaFoldDB" id="A8N862"/>
<sequence>MDMQEEAVDTTHIEFGPQLPDKTSISSFTTAEQAQVAYALVVPEERAVASGFWSEFSHKWMLWGLKVCMLIFLASGGYIVPREFQMKATMALCSGFDALIDVGTGYGKTFCMILPALLFNGMITLVVSPSLLSFVSDPDSTPASTRASTPSASSSAARPRLLRVEIAGVAAERCRSRYPKT</sequence>
<name>A8N862_COPC7</name>
<gene>
    <name evidence="3" type="ORF">CC1G_09283</name>
</gene>
<feature type="transmembrane region" description="Helical" evidence="1">
    <location>
        <begin position="60"/>
        <end position="80"/>
    </location>
</feature>
<organism evidence="3 4">
    <name type="scientific">Coprinopsis cinerea (strain Okayama-7 / 130 / ATCC MYA-4618 / FGSC 9003)</name>
    <name type="common">Inky cap fungus</name>
    <name type="synonym">Hormographiella aspergillata</name>
    <dbReference type="NCBI Taxonomy" id="240176"/>
    <lineage>
        <taxon>Eukaryota</taxon>
        <taxon>Fungi</taxon>
        <taxon>Dikarya</taxon>
        <taxon>Basidiomycota</taxon>
        <taxon>Agaricomycotina</taxon>
        <taxon>Agaricomycetes</taxon>
        <taxon>Agaricomycetidae</taxon>
        <taxon>Agaricales</taxon>
        <taxon>Agaricineae</taxon>
        <taxon>Psathyrellaceae</taxon>
        <taxon>Coprinopsis</taxon>
    </lineage>
</organism>
<dbReference type="InterPro" id="IPR027417">
    <property type="entry name" value="P-loop_NTPase"/>
</dbReference>
<keyword evidence="1" id="KW-1133">Transmembrane helix</keyword>
<dbReference type="VEuPathDB" id="FungiDB:CC1G_09283"/>
<evidence type="ECO:0000256" key="1">
    <source>
        <dbReference type="SAM" id="Phobius"/>
    </source>
</evidence>
<protein>
    <recommendedName>
        <fullName evidence="2">DEAD/DEAH-box helicase domain-containing protein</fullName>
    </recommendedName>
</protein>
<feature type="domain" description="DEAD/DEAH-box helicase" evidence="2">
    <location>
        <begin position="83"/>
        <end position="130"/>
    </location>
</feature>
<evidence type="ECO:0000259" key="2">
    <source>
        <dbReference type="Pfam" id="PF00270"/>
    </source>
</evidence>
<dbReference type="GO" id="GO:0003676">
    <property type="term" value="F:nucleic acid binding"/>
    <property type="evidence" value="ECO:0007669"/>
    <property type="project" value="InterPro"/>
</dbReference>
<keyword evidence="1" id="KW-0472">Membrane</keyword>
<keyword evidence="4" id="KW-1185">Reference proteome</keyword>
<comment type="caution">
    <text evidence="3">The sequence shown here is derived from an EMBL/GenBank/DDBJ whole genome shotgun (WGS) entry which is preliminary data.</text>
</comment>
<dbReference type="OrthoDB" id="3208129at2759"/>